<dbReference type="AlphaFoldDB" id="A0A9X2WVH4"/>
<evidence type="ECO:0000256" key="1">
    <source>
        <dbReference type="PROSITE-ProRule" id="PRU00339"/>
    </source>
</evidence>
<dbReference type="SMART" id="SM00028">
    <property type="entry name" value="TPR"/>
    <property type="match status" value="4"/>
</dbReference>
<reference evidence="4" key="1">
    <citation type="journal article" date="2023" name="Int. J. Syst. Evol. Microbiol.">
        <title>&lt;i&gt;Shewanella septentrionalis&lt;/i&gt; sp. nov. and &lt;i&gt;Shewanella holmiensis&lt;/i&gt; sp. nov., isolated from Baltic Sea water and sediments.</title>
        <authorList>
            <person name="Martin-Rodriguez A.J."/>
            <person name="Thorell K."/>
            <person name="Joffre E."/>
            <person name="Jensie-Markopoulos S."/>
            <person name="Moore E.R.B."/>
            <person name="Sjoling A."/>
        </authorList>
    </citation>
    <scope>NUCLEOTIDE SEQUENCE</scope>
    <source>
        <strain evidence="4">SP1W3</strain>
    </source>
</reference>
<comment type="caution">
    <text evidence="4">The sequence shown here is derived from an EMBL/GenBank/DDBJ whole genome shotgun (WGS) entry which is preliminary data.</text>
</comment>
<evidence type="ECO:0000313" key="4">
    <source>
        <dbReference type="EMBL" id="MCT7946245.1"/>
    </source>
</evidence>
<dbReference type="InterPro" id="IPR019734">
    <property type="entry name" value="TPR_rpt"/>
</dbReference>
<feature type="region of interest" description="Disordered" evidence="2">
    <location>
        <begin position="81"/>
        <end position="100"/>
    </location>
</feature>
<dbReference type="Gene3D" id="1.25.40.10">
    <property type="entry name" value="Tetratricopeptide repeat domain"/>
    <property type="match status" value="1"/>
</dbReference>
<feature type="compositionally biased region" description="Basic and acidic residues" evidence="2">
    <location>
        <begin position="141"/>
        <end position="152"/>
    </location>
</feature>
<feature type="transmembrane region" description="Helical" evidence="3">
    <location>
        <begin position="38"/>
        <end position="58"/>
    </location>
</feature>
<feature type="region of interest" description="Disordered" evidence="2">
    <location>
        <begin position="122"/>
        <end position="205"/>
    </location>
</feature>
<name>A0A9X2WVH4_9GAMM</name>
<proteinExistence type="predicted"/>
<protein>
    <submittedName>
        <fullName evidence="4">Tetratricopeptide repeat protein</fullName>
    </submittedName>
</protein>
<dbReference type="InterPro" id="IPR011990">
    <property type="entry name" value="TPR-like_helical_dom_sf"/>
</dbReference>
<dbReference type="Pfam" id="PF14559">
    <property type="entry name" value="TPR_19"/>
    <property type="match status" value="1"/>
</dbReference>
<dbReference type="PROSITE" id="PS50005">
    <property type="entry name" value="TPR"/>
    <property type="match status" value="1"/>
</dbReference>
<dbReference type="SUPFAM" id="SSF48452">
    <property type="entry name" value="TPR-like"/>
    <property type="match status" value="1"/>
</dbReference>
<evidence type="ECO:0000256" key="3">
    <source>
        <dbReference type="SAM" id="Phobius"/>
    </source>
</evidence>
<gene>
    <name evidence="4" type="ORF">NE536_12860</name>
</gene>
<keyword evidence="5" id="KW-1185">Reference proteome</keyword>
<keyword evidence="3" id="KW-0472">Membrane</keyword>
<accession>A0A9X2WVH4</accession>
<keyword evidence="3" id="KW-1133">Transmembrane helix</keyword>
<evidence type="ECO:0000256" key="2">
    <source>
        <dbReference type="SAM" id="MobiDB-lite"/>
    </source>
</evidence>
<dbReference type="Pfam" id="PF13432">
    <property type="entry name" value="TPR_16"/>
    <property type="match status" value="1"/>
</dbReference>
<dbReference type="EMBL" id="JAMTCC010000020">
    <property type="protein sequence ID" value="MCT7946245.1"/>
    <property type="molecule type" value="Genomic_DNA"/>
</dbReference>
<keyword evidence="3" id="KW-0812">Transmembrane</keyword>
<organism evidence="4 5">
    <name type="scientific">Shewanella septentrionalis</name>
    <dbReference type="NCBI Taxonomy" id="2952223"/>
    <lineage>
        <taxon>Bacteria</taxon>
        <taxon>Pseudomonadati</taxon>
        <taxon>Pseudomonadota</taxon>
        <taxon>Gammaproteobacteria</taxon>
        <taxon>Alteromonadales</taxon>
        <taxon>Shewanellaceae</taxon>
        <taxon>Shewanella</taxon>
    </lineage>
</organism>
<dbReference type="RefSeq" id="WP_261272931.1">
    <property type="nucleotide sequence ID" value="NZ_JAMTCC010000020.1"/>
</dbReference>
<feature type="compositionally biased region" description="Polar residues" evidence="2">
    <location>
        <begin position="153"/>
        <end position="191"/>
    </location>
</feature>
<keyword evidence="1" id="KW-0802">TPR repeat</keyword>
<evidence type="ECO:0000313" key="5">
    <source>
        <dbReference type="Proteomes" id="UP001155604"/>
    </source>
</evidence>
<dbReference type="Proteomes" id="UP001155604">
    <property type="component" value="Unassembled WGS sequence"/>
</dbReference>
<feature type="repeat" description="TPR" evidence="1">
    <location>
        <begin position="223"/>
        <end position="256"/>
    </location>
</feature>
<sequence length="410" mass="44764">MSVINKMLQDLDKRQQGHELSNVTQPQVQYLARRRAPFNGLLLCGVSLLLGGGAVYGWQSFMAKPAEATISAQVQEQNTLTAQTEPVRTESIASSEASSNLDAAAEPLKLATTQKIAAAMTANSEEFEPSASDVASSQAPEFERNIEPERQAQSKTDVSLALENNQVDTVSEPNHSQPRHSQPDSATSSVRSAEVTAGANRLAPKAQGQMAITEVTLTPKQLAKKRFTLASEAEKDGKLKEAISYYEQTLALDPSMHEARKQLAALHYGQGQLAKASEVLQQGMLLFPQQLDFALLLARVQQASGQADLALATLANIPDTHPLARQKWMAQSDLAQKLGQFSLSEQAYRQLLQQEPQQAKWWMGLAYALDSQQQFPQARQAYRTALGHRGLSAQASAFIEQRLTQLGDSQ</sequence>